<feature type="compositionally biased region" description="Polar residues" evidence="13">
    <location>
        <begin position="1462"/>
        <end position="1472"/>
    </location>
</feature>
<dbReference type="InterPro" id="IPR002110">
    <property type="entry name" value="Ankyrin_rpt"/>
</dbReference>
<keyword evidence="9 14" id="KW-0472">Membrane</keyword>
<evidence type="ECO:0000256" key="11">
    <source>
        <dbReference type="ARBA" id="ARBA00023303"/>
    </source>
</evidence>
<sequence length="1717" mass="192479">MLTSSRWQRNDTIRRRMSSPNRFNIFGRLSGRPTSLQENPSPVENKRPQSVVVNFKENEDIRDAESCHSSISSEDSADLGVFACARQRPKSQQLWEKEDIILALSALPAGEAALALIPSLHGDDLTTALRESQNLNVGDTSIRGHRLSTPSFVNRYIRKASLAAENDAAAAAAPGELISKWPNTCLLVSCFFGKLELVKYLLQRGARVDACDGDGRTPLHLGACSGSVEIIEELLKHNGNPEEWDVNRKCTPLHCAAAAGDVKSVKLLLKSGANVDAGLSGNSMDHEKTPLHYAVLNDASDCVEELLRAGASPNNSVVYTETPLHVAASLGSARCVSLLLNYGADVRVQFGSARSTPLHLAAEEGSADCTKLLLEAGAPSDARNARGQSAMHLAALAQSAETVDLLIKAGSSVNMEDSDGRTPLHAAVAKAMRGGELVKALIQAGALVNKPDKYGYTPLHTAALNENSSLVTLLLTKGADVTARTKGGISALCFIVRRTPNVLPKYVGRLDQAISLHDHELGDVDCELKLDFRPLMTGGRGEADLFLCLIEAGQRHILKHPLCETFLHLKWLRIRKFFVFSLIFHSLFAIILSIYIFLTFYMEWYKWSKFLYWPVLGFTCTLACKELFQVAHGITGYAKRWENWLQWSVIIISAIVLIWQGTTWSLHAAAIGVTLVWVELMIVVGRFPMFGLYIQMFTQVAVNFFKFLGAYSCLIVGFSLGFTVIHKDYKSFANPGVGLIKTIVMMSGELEFEDMFWNATDISIARGATMHLMFLVFVILVTVILTNLLVGLAVSDIQELQRCAGLERLIRRAELVAHLESLLFSKLLDYTSIKIVRIFRKGALLLHPPHHCGVNIRPNDPRDKCLPRDLAKAVYHLVAKKKLRNRVPRYPSNQSLISTSAGDIRMSKIQRFPSTSEYSRQQVTELVADLKKCSGKLGTQLDVLTKRIELIAQEMDQNGRHVTWGKGTFDESSRRDSYPHHSRLNDPTYKHHSTYANINTYSSCQLPVSCEMSEHQGTTFNHSCIKMPVDPFSRQPTPLYERPKVLKNKHCTSGDKSCKINFINRSNEDASYLSFPQGNFASFMDFLESIPDYGDVNHLSNEQFKQKLDYLKRKQRTLLKNLKNCLEENNGKIVGHPKNISDLECKKIRQWCTDYNNLSLQGMKCSFEESRMESPLPFPSGKFAGLAEDQDLLTYRCKDKDAKTLRNREIHSATKSWSTWSQSKSRESVESDAGDSMETKSLPPDSPKKWHPTVPKPFNFTIREEAEKYMSAVELQAEERETKNVAGKRNSLTKRHARPVPLTSKLPMYDKLLAEKEERSRMVREESAWSLMSQVRPFRLECARRALTRSSPQLCRNSSLTNGSRLAQRFRARPVPKNLFSTNVYDRMIEDDLYRSLRKKVRASELLKSSSLPPSMAARERMRSVNGEFVSLSRELGIERVCGGRESTGASVTPLPSERSRSAMTSTSLSTKGTNLAAVLRCQASREKMEREIQERMEERRREQFLKSRESVVRRRPAWRALRAAARHEHEQDLALRASLRRDEARELAERHRLHMEMMLGRVTQIPTLFERHSQMEEYFQNFQTSPLRRASVGTSNKSKKKRTKRPNSGSVESYSSSRSSSRPNSGSVASSGTSVSSSNSSKSSDSRKSVKSSGLSKKKGDRGPLKVSINETAQLIEDNDDKYERYSSDSIPSDENNASASESEENNDSVERFKTK</sequence>
<reference evidence="17" key="1">
    <citation type="submission" date="2025-08" db="UniProtKB">
        <authorList>
            <consortium name="RefSeq"/>
        </authorList>
    </citation>
    <scope>IDENTIFICATION</scope>
    <source>
        <tissue evidence="17">Thorax and Abdomen</tissue>
    </source>
</reference>
<evidence type="ECO:0000256" key="13">
    <source>
        <dbReference type="SAM" id="MobiDB-lite"/>
    </source>
</evidence>
<evidence type="ECO:0000256" key="5">
    <source>
        <dbReference type="ARBA" id="ARBA00022737"/>
    </source>
</evidence>
<evidence type="ECO:0000256" key="3">
    <source>
        <dbReference type="ARBA" id="ARBA00022606"/>
    </source>
</evidence>
<name>A0ABM3GM03_NEOLC</name>
<keyword evidence="5" id="KW-0677">Repeat</keyword>
<feature type="region of interest" description="Disordered" evidence="13">
    <location>
        <begin position="963"/>
        <end position="985"/>
    </location>
</feature>
<dbReference type="Pfam" id="PF12796">
    <property type="entry name" value="Ank_2"/>
    <property type="match status" value="3"/>
</dbReference>
<dbReference type="PANTHER" id="PTHR47143:SF1">
    <property type="entry name" value="ION_TRANS DOMAIN-CONTAINING PROTEIN"/>
    <property type="match status" value="1"/>
</dbReference>
<feature type="transmembrane region" description="Helical" evidence="14">
    <location>
        <begin position="668"/>
        <end position="692"/>
    </location>
</feature>
<feature type="transmembrane region" description="Helical" evidence="14">
    <location>
        <begin position="577"/>
        <end position="598"/>
    </location>
</feature>
<feature type="transmembrane region" description="Helical" evidence="14">
    <location>
        <begin position="644"/>
        <end position="662"/>
    </location>
</feature>
<accession>A0ABM3GM03</accession>
<dbReference type="Pfam" id="PF10595">
    <property type="entry name" value="FAM161A_B"/>
    <property type="match status" value="1"/>
</dbReference>
<keyword evidence="7 12" id="KW-0040">ANK repeat</keyword>
<dbReference type="SMART" id="SM00248">
    <property type="entry name" value="ANK"/>
    <property type="match status" value="9"/>
</dbReference>
<keyword evidence="10" id="KW-0325">Glycoprotein</keyword>
<dbReference type="PROSITE" id="PS50088">
    <property type="entry name" value="ANK_REPEAT"/>
    <property type="match status" value="8"/>
</dbReference>
<dbReference type="PROSITE" id="PS50297">
    <property type="entry name" value="ANK_REP_REGION"/>
    <property type="match status" value="8"/>
</dbReference>
<keyword evidence="3" id="KW-0716">Sensory transduction</keyword>
<dbReference type="Pfam" id="PF00520">
    <property type="entry name" value="Ion_trans"/>
    <property type="match status" value="1"/>
</dbReference>
<feature type="repeat" description="ANK" evidence="12">
    <location>
        <begin position="319"/>
        <end position="351"/>
    </location>
</feature>
<dbReference type="InterPro" id="IPR036770">
    <property type="entry name" value="Ankyrin_rpt-contain_sf"/>
</dbReference>
<feature type="repeat" description="ANK" evidence="12">
    <location>
        <begin position="248"/>
        <end position="280"/>
    </location>
</feature>
<feature type="repeat" description="ANK" evidence="12">
    <location>
        <begin position="454"/>
        <end position="486"/>
    </location>
</feature>
<dbReference type="Proteomes" id="UP000829291">
    <property type="component" value="Chromosome 7"/>
</dbReference>
<protein>
    <submittedName>
        <fullName evidence="17">Uncharacterized protein LOC107216895</fullName>
    </submittedName>
</protein>
<keyword evidence="16" id="KW-1185">Reference proteome</keyword>
<feature type="compositionally biased region" description="Basic and acidic residues" evidence="13">
    <location>
        <begin position="968"/>
        <end position="979"/>
    </location>
</feature>
<feature type="compositionally biased region" description="Low complexity" evidence="13">
    <location>
        <begin position="1214"/>
        <end position="1223"/>
    </location>
</feature>
<feature type="compositionally biased region" description="Low complexity" evidence="13">
    <location>
        <begin position="1607"/>
        <end position="1644"/>
    </location>
</feature>
<keyword evidence="8" id="KW-0406">Ion transport</keyword>
<gene>
    <name evidence="17" type="primary">LOC107216895</name>
</gene>
<feature type="repeat" description="ANK" evidence="12">
    <location>
        <begin position="353"/>
        <end position="385"/>
    </location>
</feature>
<feature type="domain" description="Ion transport" evidence="15">
    <location>
        <begin position="587"/>
        <end position="802"/>
    </location>
</feature>
<dbReference type="InterPro" id="IPR052076">
    <property type="entry name" value="TRP_cation_channel"/>
</dbReference>
<dbReference type="GeneID" id="107216895"/>
<feature type="region of interest" description="Disordered" evidence="13">
    <location>
        <begin position="1445"/>
        <end position="1472"/>
    </location>
</feature>
<evidence type="ECO:0000256" key="4">
    <source>
        <dbReference type="ARBA" id="ARBA00022692"/>
    </source>
</evidence>
<dbReference type="InterPro" id="IPR005821">
    <property type="entry name" value="Ion_trans_dom"/>
</dbReference>
<evidence type="ECO:0000259" key="15">
    <source>
        <dbReference type="Pfam" id="PF00520"/>
    </source>
</evidence>
<dbReference type="Pfam" id="PF00023">
    <property type="entry name" value="Ank"/>
    <property type="match status" value="1"/>
</dbReference>
<evidence type="ECO:0000256" key="12">
    <source>
        <dbReference type="PROSITE-ProRule" id="PRU00023"/>
    </source>
</evidence>
<keyword evidence="6 14" id="KW-1133">Transmembrane helix</keyword>
<feature type="repeat" description="ANK" evidence="12">
    <location>
        <begin position="214"/>
        <end position="246"/>
    </location>
</feature>
<evidence type="ECO:0000313" key="17">
    <source>
        <dbReference type="RefSeq" id="XP_046601299.1"/>
    </source>
</evidence>
<evidence type="ECO:0000256" key="6">
    <source>
        <dbReference type="ARBA" id="ARBA00022989"/>
    </source>
</evidence>
<feature type="transmembrane region" description="Helical" evidence="14">
    <location>
        <begin position="704"/>
        <end position="726"/>
    </location>
</feature>
<feature type="transmembrane region" description="Helical" evidence="14">
    <location>
        <begin position="610"/>
        <end position="632"/>
    </location>
</feature>
<dbReference type="Gene3D" id="1.25.40.20">
    <property type="entry name" value="Ankyrin repeat-containing domain"/>
    <property type="match status" value="1"/>
</dbReference>
<feature type="region of interest" description="Disordered" evidence="13">
    <location>
        <begin position="1590"/>
        <end position="1717"/>
    </location>
</feature>
<keyword evidence="2" id="KW-0813">Transport</keyword>
<evidence type="ECO:0000313" key="16">
    <source>
        <dbReference type="Proteomes" id="UP000829291"/>
    </source>
</evidence>
<keyword evidence="11" id="KW-0407">Ion channel</keyword>
<feature type="repeat" description="ANK" evidence="12">
    <location>
        <begin position="419"/>
        <end position="453"/>
    </location>
</feature>
<evidence type="ECO:0000256" key="2">
    <source>
        <dbReference type="ARBA" id="ARBA00022448"/>
    </source>
</evidence>
<feature type="repeat" description="ANK" evidence="12">
    <location>
        <begin position="286"/>
        <end position="314"/>
    </location>
</feature>
<evidence type="ECO:0000256" key="9">
    <source>
        <dbReference type="ARBA" id="ARBA00023136"/>
    </source>
</evidence>
<evidence type="ECO:0000256" key="1">
    <source>
        <dbReference type="ARBA" id="ARBA00004141"/>
    </source>
</evidence>
<dbReference type="SUPFAM" id="SSF48403">
    <property type="entry name" value="Ankyrin repeat"/>
    <property type="match status" value="1"/>
</dbReference>
<dbReference type="InterPro" id="IPR019579">
    <property type="entry name" value="FAM161A/B"/>
</dbReference>
<dbReference type="PRINTS" id="PR01415">
    <property type="entry name" value="ANKYRIN"/>
</dbReference>
<proteinExistence type="predicted"/>
<evidence type="ECO:0000256" key="8">
    <source>
        <dbReference type="ARBA" id="ARBA00023065"/>
    </source>
</evidence>
<keyword evidence="4 14" id="KW-0812">Transmembrane</keyword>
<evidence type="ECO:0000256" key="7">
    <source>
        <dbReference type="ARBA" id="ARBA00023043"/>
    </source>
</evidence>
<comment type="subcellular location">
    <subcellularLocation>
        <location evidence="1">Membrane</location>
        <topology evidence="1">Multi-pass membrane protein</topology>
    </subcellularLocation>
</comment>
<organism evidence="16 17">
    <name type="scientific">Neodiprion lecontei</name>
    <name type="common">Redheaded pine sawfly</name>
    <dbReference type="NCBI Taxonomy" id="441921"/>
    <lineage>
        <taxon>Eukaryota</taxon>
        <taxon>Metazoa</taxon>
        <taxon>Ecdysozoa</taxon>
        <taxon>Arthropoda</taxon>
        <taxon>Hexapoda</taxon>
        <taxon>Insecta</taxon>
        <taxon>Pterygota</taxon>
        <taxon>Neoptera</taxon>
        <taxon>Endopterygota</taxon>
        <taxon>Hymenoptera</taxon>
        <taxon>Tenthredinoidea</taxon>
        <taxon>Diprionidae</taxon>
        <taxon>Diprioninae</taxon>
        <taxon>Neodiprion</taxon>
    </lineage>
</organism>
<evidence type="ECO:0000256" key="14">
    <source>
        <dbReference type="SAM" id="Phobius"/>
    </source>
</evidence>
<feature type="region of interest" description="Disordered" evidence="13">
    <location>
        <begin position="1214"/>
        <end position="1255"/>
    </location>
</feature>
<feature type="transmembrane region" description="Helical" evidence="14">
    <location>
        <begin position="772"/>
        <end position="794"/>
    </location>
</feature>
<dbReference type="RefSeq" id="XP_046601299.1">
    <property type="nucleotide sequence ID" value="XM_046745343.1"/>
</dbReference>
<feature type="repeat" description="ANK" evidence="12">
    <location>
        <begin position="386"/>
        <end position="418"/>
    </location>
</feature>
<dbReference type="PANTHER" id="PTHR47143">
    <property type="entry name" value="TRANSIENT RECEPTOR POTENTIAL CATION CHANNEL PROTEIN PAINLESS"/>
    <property type="match status" value="1"/>
</dbReference>
<evidence type="ECO:0000256" key="10">
    <source>
        <dbReference type="ARBA" id="ARBA00023180"/>
    </source>
</evidence>